<proteinExistence type="predicted"/>
<evidence type="ECO:0000313" key="2">
    <source>
        <dbReference type="Proteomes" id="UP000823775"/>
    </source>
</evidence>
<evidence type="ECO:0000313" key="1">
    <source>
        <dbReference type="EMBL" id="MCD7458508.1"/>
    </source>
</evidence>
<organism evidence="1 2">
    <name type="scientific">Datura stramonium</name>
    <name type="common">Jimsonweed</name>
    <name type="synonym">Common thornapple</name>
    <dbReference type="NCBI Taxonomy" id="4076"/>
    <lineage>
        <taxon>Eukaryota</taxon>
        <taxon>Viridiplantae</taxon>
        <taxon>Streptophyta</taxon>
        <taxon>Embryophyta</taxon>
        <taxon>Tracheophyta</taxon>
        <taxon>Spermatophyta</taxon>
        <taxon>Magnoliopsida</taxon>
        <taxon>eudicotyledons</taxon>
        <taxon>Gunneridae</taxon>
        <taxon>Pentapetalae</taxon>
        <taxon>asterids</taxon>
        <taxon>lamiids</taxon>
        <taxon>Solanales</taxon>
        <taxon>Solanaceae</taxon>
        <taxon>Solanoideae</taxon>
        <taxon>Datureae</taxon>
        <taxon>Datura</taxon>
    </lineage>
</organism>
<feature type="non-terminal residue" evidence="1">
    <location>
        <position position="1"/>
    </location>
</feature>
<dbReference type="Proteomes" id="UP000823775">
    <property type="component" value="Unassembled WGS sequence"/>
</dbReference>
<comment type="caution">
    <text evidence="1">The sequence shown here is derived from an EMBL/GenBank/DDBJ whole genome shotgun (WGS) entry which is preliminary data.</text>
</comment>
<protein>
    <submittedName>
        <fullName evidence="1">Uncharacterized protein</fullName>
    </submittedName>
</protein>
<keyword evidence="2" id="KW-1185">Reference proteome</keyword>
<accession>A0ABS8SI57</accession>
<dbReference type="EMBL" id="JACEIK010000525">
    <property type="protein sequence ID" value="MCD7458508.1"/>
    <property type="molecule type" value="Genomic_DNA"/>
</dbReference>
<name>A0ABS8SI57_DATST</name>
<sequence>LGTRAPEGAESFEKLGSSRTREFIALNPLGISGKSVNQDLKDFIDQLYHIF</sequence>
<reference evidence="1 2" key="1">
    <citation type="journal article" date="2021" name="BMC Genomics">
        <title>Datura genome reveals duplications of psychoactive alkaloid biosynthetic genes and high mutation rate following tissue culture.</title>
        <authorList>
            <person name="Rajewski A."/>
            <person name="Carter-House D."/>
            <person name="Stajich J."/>
            <person name="Litt A."/>
        </authorList>
    </citation>
    <scope>NUCLEOTIDE SEQUENCE [LARGE SCALE GENOMIC DNA]</scope>
    <source>
        <strain evidence="1">AR-01</strain>
    </source>
</reference>
<gene>
    <name evidence="1" type="ORF">HAX54_038424</name>
</gene>